<dbReference type="AlphaFoldDB" id="A0A9D3UG22"/>
<organism evidence="2 3">
    <name type="scientific">Gossypium stocksii</name>
    <dbReference type="NCBI Taxonomy" id="47602"/>
    <lineage>
        <taxon>Eukaryota</taxon>
        <taxon>Viridiplantae</taxon>
        <taxon>Streptophyta</taxon>
        <taxon>Embryophyta</taxon>
        <taxon>Tracheophyta</taxon>
        <taxon>Spermatophyta</taxon>
        <taxon>Magnoliopsida</taxon>
        <taxon>eudicotyledons</taxon>
        <taxon>Gunneridae</taxon>
        <taxon>Pentapetalae</taxon>
        <taxon>rosids</taxon>
        <taxon>malvids</taxon>
        <taxon>Malvales</taxon>
        <taxon>Malvaceae</taxon>
        <taxon>Malvoideae</taxon>
        <taxon>Gossypium</taxon>
    </lineage>
</organism>
<accession>A0A9D3UG22</accession>
<protein>
    <recommendedName>
        <fullName evidence="4">Reverse transcriptase domain-containing protein</fullName>
    </recommendedName>
</protein>
<dbReference type="EMBL" id="JAIQCV010000012">
    <property type="protein sequence ID" value="KAH1039915.1"/>
    <property type="molecule type" value="Genomic_DNA"/>
</dbReference>
<gene>
    <name evidence="2" type="ORF">J1N35_041658</name>
</gene>
<feature type="region of interest" description="Disordered" evidence="1">
    <location>
        <begin position="101"/>
        <end position="128"/>
    </location>
</feature>
<feature type="compositionally biased region" description="Basic and acidic residues" evidence="1">
    <location>
        <begin position="101"/>
        <end position="113"/>
    </location>
</feature>
<dbReference type="OrthoDB" id="1932527at2759"/>
<evidence type="ECO:0000256" key="1">
    <source>
        <dbReference type="SAM" id="MobiDB-lite"/>
    </source>
</evidence>
<name>A0A9D3UG22_9ROSI</name>
<keyword evidence="3" id="KW-1185">Reference proteome</keyword>
<reference evidence="2 3" key="1">
    <citation type="journal article" date="2021" name="Plant Biotechnol. J.">
        <title>Multi-omics assisted identification of the key and species-specific regulatory components of drought-tolerant mechanisms in Gossypium stocksii.</title>
        <authorList>
            <person name="Yu D."/>
            <person name="Ke L."/>
            <person name="Zhang D."/>
            <person name="Wu Y."/>
            <person name="Sun Y."/>
            <person name="Mei J."/>
            <person name="Sun J."/>
            <person name="Sun Y."/>
        </authorList>
    </citation>
    <scope>NUCLEOTIDE SEQUENCE [LARGE SCALE GENOMIC DNA]</scope>
    <source>
        <strain evidence="3">cv. E1</strain>
        <tissue evidence="2">Leaf</tissue>
    </source>
</reference>
<evidence type="ECO:0000313" key="2">
    <source>
        <dbReference type="EMBL" id="KAH1039915.1"/>
    </source>
</evidence>
<dbReference type="Proteomes" id="UP000828251">
    <property type="component" value="Unassembled WGS sequence"/>
</dbReference>
<evidence type="ECO:0008006" key="4">
    <source>
        <dbReference type="Google" id="ProtNLM"/>
    </source>
</evidence>
<evidence type="ECO:0000313" key="3">
    <source>
        <dbReference type="Proteomes" id="UP000828251"/>
    </source>
</evidence>
<proteinExistence type="predicted"/>
<sequence length="128" mass="14481">MGYVTTVSYSILMNGIQHEEFRPSKGLRQGDSMSPYLFLLCLEGFSTLLKMAKLEGRNKGTRVSRSDLYLTHLFFADDSILFEEATLEGDNTIKATVKEDKKVSGPTKEHLERSGIVGTRNRMEGWQQ</sequence>
<comment type="caution">
    <text evidence="2">The sequence shown here is derived from an EMBL/GenBank/DDBJ whole genome shotgun (WGS) entry which is preliminary data.</text>
</comment>